<evidence type="ECO:0000256" key="15">
    <source>
        <dbReference type="ARBA" id="ARBA00040883"/>
    </source>
</evidence>
<dbReference type="SUPFAM" id="SSF53067">
    <property type="entry name" value="Actin-like ATPase domain"/>
    <property type="match status" value="2"/>
</dbReference>
<comment type="similarity">
    <text evidence="14 16">Belongs to the type III pantothenate kinase family.</text>
</comment>
<reference evidence="17 18" key="1">
    <citation type="submission" date="2020-08" db="EMBL/GenBank/DDBJ databases">
        <title>Genomic Encyclopedia of Type Strains, Phase IV (KMG-V): Genome sequencing to study the core and pangenomes of soil and plant-associated prokaryotes.</title>
        <authorList>
            <person name="Whitman W."/>
        </authorList>
    </citation>
    <scope>NUCLEOTIDE SEQUENCE [LARGE SCALE GENOMIC DNA]</scope>
    <source>
        <strain evidence="17 18">M2T3</strain>
    </source>
</reference>
<evidence type="ECO:0000256" key="6">
    <source>
        <dbReference type="ARBA" id="ARBA00012102"/>
    </source>
</evidence>
<evidence type="ECO:0000256" key="1">
    <source>
        <dbReference type="ARBA" id="ARBA00001206"/>
    </source>
</evidence>
<keyword evidence="9 16" id="KW-0547">Nucleotide-binding</keyword>
<dbReference type="UniPathway" id="UPA00241">
    <property type="reaction ID" value="UER00352"/>
</dbReference>
<evidence type="ECO:0000256" key="10">
    <source>
        <dbReference type="ARBA" id="ARBA00022777"/>
    </source>
</evidence>
<keyword evidence="13 16" id="KW-0173">Coenzyme A biosynthesis</keyword>
<dbReference type="HAMAP" id="MF_01274">
    <property type="entry name" value="Pantothen_kinase_3"/>
    <property type="match status" value="1"/>
</dbReference>
<dbReference type="EC" id="2.7.1.33" evidence="6 16"/>
<dbReference type="AlphaFoldDB" id="A0A7X0MLX6"/>
<comment type="subunit">
    <text evidence="5 16">Homodimer.</text>
</comment>
<dbReference type="CDD" id="cd24015">
    <property type="entry name" value="ASKHA_NBD_PanK-III"/>
    <property type="match status" value="1"/>
</dbReference>
<comment type="subcellular location">
    <subcellularLocation>
        <location evidence="3 16">Cytoplasm</location>
    </subcellularLocation>
</comment>
<keyword evidence="16" id="KW-0479">Metal-binding</keyword>
<evidence type="ECO:0000256" key="4">
    <source>
        <dbReference type="ARBA" id="ARBA00005225"/>
    </source>
</evidence>
<keyword evidence="11 16" id="KW-0067">ATP-binding</keyword>
<evidence type="ECO:0000256" key="8">
    <source>
        <dbReference type="ARBA" id="ARBA00022679"/>
    </source>
</evidence>
<organism evidence="17 18">
    <name type="scientific">Pedobacter cryoconitis</name>
    <dbReference type="NCBI Taxonomy" id="188932"/>
    <lineage>
        <taxon>Bacteria</taxon>
        <taxon>Pseudomonadati</taxon>
        <taxon>Bacteroidota</taxon>
        <taxon>Sphingobacteriia</taxon>
        <taxon>Sphingobacteriales</taxon>
        <taxon>Sphingobacteriaceae</taxon>
        <taxon>Pedobacter</taxon>
    </lineage>
</organism>
<evidence type="ECO:0000256" key="2">
    <source>
        <dbReference type="ARBA" id="ARBA00001958"/>
    </source>
</evidence>
<keyword evidence="12 16" id="KW-0630">Potassium</keyword>
<dbReference type="RefSeq" id="WP_184628594.1">
    <property type="nucleotide sequence ID" value="NZ_JACHCC010000013.1"/>
</dbReference>
<proteinExistence type="inferred from homology"/>
<keyword evidence="7 16" id="KW-0963">Cytoplasm</keyword>
<name>A0A7X0MLX6_9SPHI</name>
<comment type="caution">
    <text evidence="17">The sequence shown here is derived from an EMBL/GenBank/DDBJ whole genome shotgun (WGS) entry which is preliminary data.</text>
</comment>
<accession>A0A7X0MLX6</accession>
<evidence type="ECO:0000256" key="16">
    <source>
        <dbReference type="HAMAP-Rule" id="MF_01274"/>
    </source>
</evidence>
<feature type="binding site" evidence="16">
    <location>
        <begin position="7"/>
        <end position="14"/>
    </location>
    <ligand>
        <name>ATP</name>
        <dbReference type="ChEBI" id="CHEBI:30616"/>
    </ligand>
</feature>
<dbReference type="InterPro" id="IPR043129">
    <property type="entry name" value="ATPase_NBD"/>
</dbReference>
<evidence type="ECO:0000256" key="13">
    <source>
        <dbReference type="ARBA" id="ARBA00022993"/>
    </source>
</evidence>
<comment type="pathway">
    <text evidence="4 16">Cofactor biosynthesis; coenzyme A biosynthesis; CoA from (R)-pantothenate: step 1/5.</text>
</comment>
<protein>
    <recommendedName>
        <fullName evidence="15 16">Type III pantothenate kinase</fullName>
        <ecNumber evidence="6 16">2.7.1.33</ecNumber>
    </recommendedName>
    <alternativeName>
        <fullName evidence="16">PanK-III</fullName>
    </alternativeName>
    <alternativeName>
        <fullName evidence="16">Pantothenic acid kinase</fullName>
    </alternativeName>
</protein>
<feature type="active site" description="Proton acceptor" evidence="16">
    <location>
        <position position="95"/>
    </location>
</feature>
<dbReference type="PANTHER" id="PTHR34265">
    <property type="entry name" value="TYPE III PANTOTHENATE KINASE"/>
    <property type="match status" value="1"/>
</dbReference>
<dbReference type="GO" id="GO:0015937">
    <property type="term" value="P:coenzyme A biosynthetic process"/>
    <property type="evidence" value="ECO:0007669"/>
    <property type="project" value="UniProtKB-UniRule"/>
</dbReference>
<feature type="binding site" evidence="16">
    <location>
        <position position="86"/>
    </location>
    <ligand>
        <name>substrate</name>
    </ligand>
</feature>
<keyword evidence="8 16" id="KW-0808">Transferase</keyword>
<dbReference type="Proteomes" id="UP000521017">
    <property type="component" value="Unassembled WGS sequence"/>
</dbReference>
<dbReference type="GO" id="GO:0004594">
    <property type="term" value="F:pantothenate kinase activity"/>
    <property type="evidence" value="ECO:0007669"/>
    <property type="project" value="UniProtKB-UniRule"/>
</dbReference>
<keyword evidence="10 16" id="KW-0418">Kinase</keyword>
<dbReference type="EMBL" id="JACHCC010000013">
    <property type="protein sequence ID" value="MBB6502340.1"/>
    <property type="molecule type" value="Genomic_DNA"/>
</dbReference>
<dbReference type="InterPro" id="IPR004619">
    <property type="entry name" value="Type_III_PanK"/>
</dbReference>
<comment type="function">
    <text evidence="16">Catalyzes the phosphorylation of pantothenate (Pan), the first step in CoA biosynthesis.</text>
</comment>
<comment type="catalytic activity">
    <reaction evidence="1 16">
        <text>(R)-pantothenate + ATP = (R)-4'-phosphopantothenate + ADP + H(+)</text>
        <dbReference type="Rhea" id="RHEA:16373"/>
        <dbReference type="ChEBI" id="CHEBI:10986"/>
        <dbReference type="ChEBI" id="CHEBI:15378"/>
        <dbReference type="ChEBI" id="CHEBI:29032"/>
        <dbReference type="ChEBI" id="CHEBI:30616"/>
        <dbReference type="ChEBI" id="CHEBI:456216"/>
        <dbReference type="EC" id="2.7.1.33"/>
    </reaction>
</comment>
<dbReference type="NCBIfam" id="TIGR00671">
    <property type="entry name" value="baf"/>
    <property type="match status" value="1"/>
</dbReference>
<sequence>MHNLVIDIGNTNSKIAVFNDKVLVFFQSLEHLDQQVLTTLIEEYQIVNSTVSSVREDVEAVIDVLRAKTKYKQFSTRLNTGVNNYYKTISTLGQDRWAKVLAVHEAYPKQNCLIIDAGTCITYDLLNNEGNYYGGSISLGVNMRFKALNHYTGKLPLVRWDKEMQNIPLGTDTDTAIANGVLQGVINEVEGFIELNNKNNKELKVVITGGDATFLLEQLKNSIFAPQIIHDPYLVLKGLNEVIVFEYVQKN</sequence>
<feature type="binding site" evidence="16">
    <location>
        <begin position="93"/>
        <end position="96"/>
    </location>
    <ligand>
        <name>substrate</name>
    </ligand>
</feature>
<evidence type="ECO:0000256" key="7">
    <source>
        <dbReference type="ARBA" id="ARBA00022490"/>
    </source>
</evidence>
<evidence type="ECO:0000256" key="9">
    <source>
        <dbReference type="ARBA" id="ARBA00022741"/>
    </source>
</evidence>
<evidence type="ECO:0000256" key="5">
    <source>
        <dbReference type="ARBA" id="ARBA00011738"/>
    </source>
</evidence>
<evidence type="ECO:0000313" key="18">
    <source>
        <dbReference type="Proteomes" id="UP000521017"/>
    </source>
</evidence>
<evidence type="ECO:0000256" key="12">
    <source>
        <dbReference type="ARBA" id="ARBA00022958"/>
    </source>
</evidence>
<gene>
    <name evidence="16" type="primary">coaX</name>
    <name evidence="17" type="ORF">HDF25_004519</name>
</gene>
<dbReference type="Pfam" id="PF03309">
    <property type="entry name" value="Pan_kinase"/>
    <property type="match status" value="1"/>
</dbReference>
<comment type="cofactor">
    <cofactor evidence="2">
        <name>K(+)</name>
        <dbReference type="ChEBI" id="CHEBI:29103"/>
    </cofactor>
</comment>
<dbReference type="GO" id="GO:0046872">
    <property type="term" value="F:metal ion binding"/>
    <property type="evidence" value="ECO:0007669"/>
    <property type="project" value="UniProtKB-KW"/>
</dbReference>
<dbReference type="PANTHER" id="PTHR34265:SF1">
    <property type="entry name" value="TYPE III PANTOTHENATE KINASE"/>
    <property type="match status" value="1"/>
</dbReference>
<feature type="binding site" evidence="16">
    <location>
        <position position="173"/>
    </location>
    <ligand>
        <name>substrate</name>
    </ligand>
</feature>
<evidence type="ECO:0000256" key="14">
    <source>
        <dbReference type="ARBA" id="ARBA00038036"/>
    </source>
</evidence>
<dbReference type="GO" id="GO:0005524">
    <property type="term" value="F:ATP binding"/>
    <property type="evidence" value="ECO:0007669"/>
    <property type="project" value="UniProtKB-UniRule"/>
</dbReference>
<comment type="cofactor">
    <cofactor evidence="16">
        <name>NH4(+)</name>
        <dbReference type="ChEBI" id="CHEBI:28938"/>
    </cofactor>
    <cofactor evidence="16">
        <name>K(+)</name>
        <dbReference type="ChEBI" id="CHEBI:29103"/>
    </cofactor>
    <text evidence="16">A monovalent cation. Ammonium or potassium.</text>
</comment>
<feature type="binding site" evidence="16">
    <location>
        <position position="116"/>
    </location>
    <ligand>
        <name>K(+)</name>
        <dbReference type="ChEBI" id="CHEBI:29103"/>
    </ligand>
</feature>
<feature type="binding site" evidence="16">
    <location>
        <position position="119"/>
    </location>
    <ligand>
        <name>ATP</name>
        <dbReference type="ChEBI" id="CHEBI:30616"/>
    </ligand>
</feature>
<evidence type="ECO:0000313" key="17">
    <source>
        <dbReference type="EMBL" id="MBB6502340.1"/>
    </source>
</evidence>
<evidence type="ECO:0000256" key="11">
    <source>
        <dbReference type="ARBA" id="ARBA00022840"/>
    </source>
</evidence>
<evidence type="ECO:0000256" key="3">
    <source>
        <dbReference type="ARBA" id="ARBA00004496"/>
    </source>
</evidence>
<dbReference type="Gene3D" id="3.30.420.40">
    <property type="match status" value="2"/>
</dbReference>
<dbReference type="GO" id="GO:0005737">
    <property type="term" value="C:cytoplasm"/>
    <property type="evidence" value="ECO:0007669"/>
    <property type="project" value="UniProtKB-SubCell"/>
</dbReference>